<evidence type="ECO:0000256" key="2">
    <source>
        <dbReference type="SAM" id="Phobius"/>
    </source>
</evidence>
<evidence type="ECO:0000313" key="3">
    <source>
        <dbReference type="EMBL" id="KAK1593098.1"/>
    </source>
</evidence>
<sequence>MSGRSSSKGAKLASYVRCSRCLLLSGVNRLQHRQFVSRRLEQIGSNGMCGVGDGDGSGDDERPTDKGAGKDEGTQEMNFGERRERSAQAEAKRGCLAKGGGGGAVLVNAVRCWLGWALSGIISLLWLFPTWVGGAFLFEFFYSFVALSAILKRPRLEMVPGEQNDIGD</sequence>
<comment type="caution">
    <text evidence="3">The sequence shown here is derived from an EMBL/GenBank/DDBJ whole genome shotgun (WGS) entry which is preliminary data.</text>
</comment>
<dbReference type="RefSeq" id="XP_060414422.1">
    <property type="nucleotide sequence ID" value="XM_060551356.1"/>
</dbReference>
<proteinExistence type="predicted"/>
<accession>A0AAD8PZV7</accession>
<dbReference type="EMBL" id="JAHLJV010000027">
    <property type="protein sequence ID" value="KAK1593098.1"/>
    <property type="molecule type" value="Genomic_DNA"/>
</dbReference>
<dbReference type="GeneID" id="85435596"/>
<dbReference type="Proteomes" id="UP001230504">
    <property type="component" value="Unassembled WGS sequence"/>
</dbReference>
<keyword evidence="2" id="KW-0472">Membrane</keyword>
<evidence type="ECO:0000313" key="4">
    <source>
        <dbReference type="Proteomes" id="UP001230504"/>
    </source>
</evidence>
<gene>
    <name evidence="3" type="ORF">LY79DRAFT_187156</name>
</gene>
<dbReference type="AlphaFoldDB" id="A0AAD8PZV7"/>
<feature type="compositionally biased region" description="Basic and acidic residues" evidence="1">
    <location>
        <begin position="59"/>
        <end position="86"/>
    </location>
</feature>
<organism evidence="3 4">
    <name type="scientific">Colletotrichum navitas</name>
    <dbReference type="NCBI Taxonomy" id="681940"/>
    <lineage>
        <taxon>Eukaryota</taxon>
        <taxon>Fungi</taxon>
        <taxon>Dikarya</taxon>
        <taxon>Ascomycota</taxon>
        <taxon>Pezizomycotina</taxon>
        <taxon>Sordariomycetes</taxon>
        <taxon>Hypocreomycetidae</taxon>
        <taxon>Glomerellales</taxon>
        <taxon>Glomerellaceae</taxon>
        <taxon>Colletotrichum</taxon>
        <taxon>Colletotrichum graminicola species complex</taxon>
    </lineage>
</organism>
<evidence type="ECO:0000256" key="1">
    <source>
        <dbReference type="SAM" id="MobiDB-lite"/>
    </source>
</evidence>
<name>A0AAD8PZV7_9PEZI</name>
<keyword evidence="2" id="KW-1133">Transmembrane helix</keyword>
<reference evidence="3" key="1">
    <citation type="submission" date="2021-06" db="EMBL/GenBank/DDBJ databases">
        <title>Comparative genomics, transcriptomics and evolutionary studies reveal genomic signatures of adaptation to plant cell wall in hemibiotrophic fungi.</title>
        <authorList>
            <consortium name="DOE Joint Genome Institute"/>
            <person name="Baroncelli R."/>
            <person name="Diaz J.F."/>
            <person name="Benocci T."/>
            <person name="Peng M."/>
            <person name="Battaglia E."/>
            <person name="Haridas S."/>
            <person name="Andreopoulos W."/>
            <person name="Labutti K."/>
            <person name="Pangilinan J."/>
            <person name="Floch G.L."/>
            <person name="Makela M.R."/>
            <person name="Henrissat B."/>
            <person name="Grigoriev I.V."/>
            <person name="Crouch J.A."/>
            <person name="De Vries R.P."/>
            <person name="Sukno S.A."/>
            <person name="Thon M.R."/>
        </authorList>
    </citation>
    <scope>NUCLEOTIDE SEQUENCE</scope>
    <source>
        <strain evidence="3">CBS 125086</strain>
    </source>
</reference>
<protein>
    <submittedName>
        <fullName evidence="3">Uncharacterized protein</fullName>
    </submittedName>
</protein>
<keyword evidence="4" id="KW-1185">Reference proteome</keyword>
<keyword evidence="2" id="KW-0812">Transmembrane</keyword>
<feature type="transmembrane region" description="Helical" evidence="2">
    <location>
        <begin position="102"/>
        <end position="125"/>
    </location>
</feature>
<feature type="region of interest" description="Disordered" evidence="1">
    <location>
        <begin position="47"/>
        <end position="86"/>
    </location>
</feature>